<keyword evidence="2" id="KW-0255">Endonuclease</keyword>
<accession>A0AAW9R9X2</accession>
<keyword evidence="2" id="KW-0378">Hydrolase</keyword>
<evidence type="ECO:0000313" key="3">
    <source>
        <dbReference type="Proteomes" id="UP001359886"/>
    </source>
</evidence>
<keyword evidence="2" id="KW-0540">Nuclease</keyword>
<evidence type="ECO:0000313" key="2">
    <source>
        <dbReference type="EMBL" id="MEJ8568622.1"/>
    </source>
</evidence>
<comment type="caution">
    <text evidence="2">The sequence shown here is derived from an EMBL/GenBank/DDBJ whole genome shotgun (WGS) entry which is preliminary data.</text>
</comment>
<gene>
    <name evidence="2" type="ORF">V3330_13400</name>
</gene>
<dbReference type="GO" id="GO:0004519">
    <property type="term" value="F:endonuclease activity"/>
    <property type="evidence" value="ECO:0007669"/>
    <property type="project" value="UniProtKB-KW"/>
</dbReference>
<name>A0AAW9R9X2_9GAMM</name>
<dbReference type="Proteomes" id="UP001359886">
    <property type="component" value="Unassembled WGS sequence"/>
</dbReference>
<keyword evidence="3" id="KW-1185">Reference proteome</keyword>
<dbReference type="RefSeq" id="WP_354695946.1">
    <property type="nucleotide sequence ID" value="NZ_JAZHOG010000009.1"/>
</dbReference>
<feature type="domain" description="HNH nuclease" evidence="1">
    <location>
        <begin position="223"/>
        <end position="276"/>
    </location>
</feature>
<dbReference type="InterPro" id="IPR003615">
    <property type="entry name" value="HNH_nuc"/>
</dbReference>
<organism evidence="2 3">
    <name type="scientific">Elongatibacter sediminis</name>
    <dbReference type="NCBI Taxonomy" id="3119006"/>
    <lineage>
        <taxon>Bacteria</taxon>
        <taxon>Pseudomonadati</taxon>
        <taxon>Pseudomonadota</taxon>
        <taxon>Gammaproteobacteria</taxon>
        <taxon>Chromatiales</taxon>
        <taxon>Wenzhouxiangellaceae</taxon>
        <taxon>Elongatibacter</taxon>
    </lineage>
</organism>
<protein>
    <submittedName>
        <fullName evidence="2">HNH endonuclease</fullName>
    </submittedName>
</protein>
<proteinExistence type="predicted"/>
<dbReference type="EMBL" id="JAZHOG010000009">
    <property type="protein sequence ID" value="MEJ8568622.1"/>
    <property type="molecule type" value="Genomic_DNA"/>
</dbReference>
<evidence type="ECO:0000259" key="1">
    <source>
        <dbReference type="Pfam" id="PF13391"/>
    </source>
</evidence>
<sequence>MNYWWVNQNQTFQQETEGGYLWSPKRNAHGGRNPFYEFMREVAPGDLVFSFQGTYIRAIGVARSTAYEAPKPREFGAAGPNWSHIGWRVDVHFYPLSRQIRPADHMHLLRRVLPERYSPLQASGRGNQGVYLTAVRDNLARVLVELIGTEAHHLVASVRSGLLVENEAGTRDVAVGQVEWEEHLSAQIRNDESVPETEREAIIVARRGQGKFKEAVMQQERRCRITGVDRIEHLRASHIKPWRDCEDHRQRLDGSNGLLLTPSIDHLFDRGFISFENNGELLVSPVAHSQSLQRMGIDTTRVVNVGQFGDDQRAYMEFHRDQVFLQAKVAR</sequence>
<reference evidence="2 3" key="1">
    <citation type="submission" date="2024-02" db="EMBL/GenBank/DDBJ databases">
        <title>A novel Wenzhouxiangellaceae bacterium, isolated from coastal sediments.</title>
        <authorList>
            <person name="Du Z.-J."/>
            <person name="Ye Y.-Q."/>
            <person name="Zhang X.-Y."/>
        </authorList>
    </citation>
    <scope>NUCLEOTIDE SEQUENCE [LARGE SCALE GENOMIC DNA]</scope>
    <source>
        <strain evidence="2 3">CH-27</strain>
    </source>
</reference>
<dbReference type="AlphaFoldDB" id="A0AAW9R9X2"/>
<dbReference type="Pfam" id="PF13391">
    <property type="entry name" value="HNH_2"/>
    <property type="match status" value="1"/>
</dbReference>